<dbReference type="AlphaFoldDB" id="A0A2T0R862"/>
<feature type="compositionally biased region" description="Basic and acidic residues" evidence="1">
    <location>
        <begin position="95"/>
        <end position="112"/>
    </location>
</feature>
<organism evidence="2 3">
    <name type="scientific">Kineococcus rhizosphaerae</name>
    <dbReference type="NCBI Taxonomy" id="559628"/>
    <lineage>
        <taxon>Bacteria</taxon>
        <taxon>Bacillati</taxon>
        <taxon>Actinomycetota</taxon>
        <taxon>Actinomycetes</taxon>
        <taxon>Kineosporiales</taxon>
        <taxon>Kineosporiaceae</taxon>
        <taxon>Kineococcus</taxon>
    </lineage>
</organism>
<dbReference type="RefSeq" id="WP_106208054.1">
    <property type="nucleotide sequence ID" value="NZ_PVZF01000002.1"/>
</dbReference>
<dbReference type="OrthoDB" id="3390632at2"/>
<name>A0A2T0R862_9ACTN</name>
<dbReference type="Pfam" id="PF14430">
    <property type="entry name" value="Imm1"/>
    <property type="match status" value="1"/>
</dbReference>
<evidence type="ECO:0000256" key="1">
    <source>
        <dbReference type="SAM" id="MobiDB-lite"/>
    </source>
</evidence>
<gene>
    <name evidence="2" type="ORF">CLV37_102312</name>
</gene>
<comment type="caution">
    <text evidence="2">The sequence shown here is derived from an EMBL/GenBank/DDBJ whole genome shotgun (WGS) entry which is preliminary data.</text>
</comment>
<evidence type="ECO:0000313" key="3">
    <source>
        <dbReference type="Proteomes" id="UP000238083"/>
    </source>
</evidence>
<protein>
    <submittedName>
        <fullName evidence="2">Immunity protein Imm1 of predicted polymorphic toxin system</fullName>
    </submittedName>
</protein>
<feature type="region of interest" description="Disordered" evidence="1">
    <location>
        <begin position="95"/>
        <end position="118"/>
    </location>
</feature>
<keyword evidence="3" id="KW-1185">Reference proteome</keyword>
<reference evidence="2 3" key="1">
    <citation type="submission" date="2018-03" db="EMBL/GenBank/DDBJ databases">
        <title>Genomic Encyclopedia of Archaeal and Bacterial Type Strains, Phase II (KMG-II): from individual species to whole genera.</title>
        <authorList>
            <person name="Goeker M."/>
        </authorList>
    </citation>
    <scope>NUCLEOTIDE SEQUENCE [LARGE SCALE GENOMIC DNA]</scope>
    <source>
        <strain evidence="2 3">DSM 19711</strain>
    </source>
</reference>
<proteinExistence type="predicted"/>
<dbReference type="Proteomes" id="UP000238083">
    <property type="component" value="Unassembled WGS sequence"/>
</dbReference>
<dbReference type="InterPro" id="IPR025680">
    <property type="entry name" value="DddI"/>
</dbReference>
<evidence type="ECO:0000313" key="2">
    <source>
        <dbReference type="EMBL" id="PRY17351.1"/>
    </source>
</evidence>
<sequence>MIFHPPSEDYPYQVAAHGDLSVGGLTSLAAIDAALDRLDALRRGVDGGVYPDGHVENEMWVVCVVPTFVTTLPFEERLDVPTMDVGVGSDRVPVHWDHEEGGHNATARSERPEDAEDRTELTYRTGGDWGWTTPAELVPADAAREAVRQWLTTGRRPTNIAWEDL</sequence>
<dbReference type="EMBL" id="PVZF01000002">
    <property type="protein sequence ID" value="PRY17351.1"/>
    <property type="molecule type" value="Genomic_DNA"/>
</dbReference>
<accession>A0A2T0R862</accession>